<evidence type="ECO:0000256" key="2">
    <source>
        <dbReference type="ARBA" id="ARBA00023157"/>
    </source>
</evidence>
<keyword evidence="7" id="KW-1185">Reference proteome</keyword>
<dbReference type="Pfam" id="PF02886">
    <property type="entry name" value="LBP_BPI_CETP_C"/>
    <property type="match status" value="1"/>
</dbReference>
<feature type="signal peptide" evidence="4">
    <location>
        <begin position="1"/>
        <end position="23"/>
    </location>
</feature>
<evidence type="ECO:0000256" key="3">
    <source>
        <dbReference type="SAM" id="MobiDB-lite"/>
    </source>
</evidence>
<evidence type="ECO:0000313" key="7">
    <source>
        <dbReference type="Proteomes" id="UP000887566"/>
    </source>
</evidence>
<evidence type="ECO:0000256" key="4">
    <source>
        <dbReference type="SAM" id="SignalP"/>
    </source>
</evidence>
<proteinExistence type="inferred from homology"/>
<evidence type="ECO:0000313" key="8">
    <source>
        <dbReference type="WBParaSite" id="PSAMB.scaffold5973size10454.g27709.t1"/>
    </source>
</evidence>
<dbReference type="WBParaSite" id="PSAMB.scaffold5973size10454.g27709.t1">
    <property type="protein sequence ID" value="PSAMB.scaffold5973size10454.g27709.t1"/>
    <property type="gene ID" value="PSAMB.scaffold5973size10454.g27709"/>
</dbReference>
<dbReference type="SUPFAM" id="SSF55394">
    <property type="entry name" value="Bactericidal permeability-increasing protein, BPI"/>
    <property type="match status" value="2"/>
</dbReference>
<keyword evidence="4" id="KW-0732">Signal</keyword>
<dbReference type="Gene3D" id="3.15.10.10">
    <property type="entry name" value="Bactericidal permeability-increasing protein, domain 1"/>
    <property type="match status" value="1"/>
</dbReference>
<evidence type="ECO:0000259" key="5">
    <source>
        <dbReference type="SMART" id="SM00328"/>
    </source>
</evidence>
<dbReference type="InterPro" id="IPR017942">
    <property type="entry name" value="Lipid-bd_serum_glycop_N"/>
</dbReference>
<sequence length="631" mass="69417">MSFRSIKTFQLLFIFLFVCWAAASPPEFHPLLGQGVQGSAGIKLRLMRKGLDYLNQIAANVVAEQLPKLRIPDVRQKLPTNQGDVQLSNIRITRFKRADYQDITPKPPNIIVWSMNNMDIGLAGDLGGKVNIILPLVLEGQAEIVAEGISFYMESALEKTVNGAPKVRSLSCEAKIGKIDITNHNGGLAGIAVNTFKIAISDQLRPVLQTLICNRARGFIDVELNEKLEKTPINVPLSSASDMDILGLKTKKPDETVDLRRRPISPIARRTKRQANSGQLPTQQRWLRSPWRNPGPNPETSESLDLSPGAVMRSSGKDMKSKLQKLNITELFGSTKADSLYIDYRLMNEPLCTREYIEMVNAGEISYLGQGNTPFHPDTLTWQNAGREPMFALLISDFLPNSLLYHSYKQRLLRFRVGPETAEFGQFLKTSCDGGLGAGTPSTATTSGGLGVCIGDLIPQLAEKFPDKEVELLFSASRAPAMLFSQKNGGVVSINLKGVIFVYIRLTNERVRQAAVLDLDVVADTTVSVTKNRIKGSVLFNRFQLTNKYGTLGLTNEELNDLGFLATEILQGVVNNLLGEGLPIPIPPVVKLINPTLSIFNREMLISTDLAIDEKLVNDLASQALQEGLGH</sequence>
<evidence type="ECO:0000259" key="6">
    <source>
        <dbReference type="SMART" id="SM00329"/>
    </source>
</evidence>
<evidence type="ECO:0000256" key="1">
    <source>
        <dbReference type="ARBA" id="ARBA00007292"/>
    </source>
</evidence>
<keyword evidence="2" id="KW-1015">Disulfide bond</keyword>
<comment type="similarity">
    <text evidence="1">Belongs to the BPI/LBP/Plunc superfamily. BPI/LBP family.</text>
</comment>
<feature type="domain" description="Lipid-binding serum glycoprotein N-terminal" evidence="5">
    <location>
        <begin position="45"/>
        <end position="270"/>
    </location>
</feature>
<name>A0A914X0K4_9BILA</name>
<organism evidence="7 8">
    <name type="scientific">Plectus sambesii</name>
    <dbReference type="NCBI Taxonomy" id="2011161"/>
    <lineage>
        <taxon>Eukaryota</taxon>
        <taxon>Metazoa</taxon>
        <taxon>Ecdysozoa</taxon>
        <taxon>Nematoda</taxon>
        <taxon>Chromadorea</taxon>
        <taxon>Plectida</taxon>
        <taxon>Plectina</taxon>
        <taxon>Plectoidea</taxon>
        <taxon>Plectidae</taxon>
        <taxon>Plectus</taxon>
    </lineage>
</organism>
<dbReference type="InterPro" id="IPR001124">
    <property type="entry name" value="Lipid-bd_serum_glycop_C"/>
</dbReference>
<dbReference type="PANTHER" id="PTHR10504">
    <property type="entry name" value="BACTERICIDAL PERMEABILITY-INCREASING BPI PROTEIN-RELATED"/>
    <property type="match status" value="1"/>
</dbReference>
<dbReference type="SMART" id="SM00329">
    <property type="entry name" value="BPI2"/>
    <property type="match status" value="1"/>
</dbReference>
<dbReference type="SMART" id="SM00328">
    <property type="entry name" value="BPI1"/>
    <property type="match status" value="1"/>
</dbReference>
<feature type="region of interest" description="Disordered" evidence="3">
    <location>
        <begin position="256"/>
        <end position="319"/>
    </location>
</feature>
<dbReference type="GO" id="GO:0008289">
    <property type="term" value="F:lipid binding"/>
    <property type="evidence" value="ECO:0007669"/>
    <property type="project" value="InterPro"/>
</dbReference>
<dbReference type="Proteomes" id="UP000887566">
    <property type="component" value="Unplaced"/>
</dbReference>
<dbReference type="InterPro" id="IPR017943">
    <property type="entry name" value="Bactericidal_perm-incr_a/b_dom"/>
</dbReference>
<dbReference type="AlphaFoldDB" id="A0A914X0K4"/>
<dbReference type="GO" id="GO:0005615">
    <property type="term" value="C:extracellular space"/>
    <property type="evidence" value="ECO:0007669"/>
    <property type="project" value="TreeGrafter"/>
</dbReference>
<accession>A0A914X0K4</accession>
<dbReference type="InterPro" id="IPR032942">
    <property type="entry name" value="BPI/LBP/Plunc"/>
</dbReference>
<feature type="domain" description="Lipid-binding serum glycoprotein C-terminal" evidence="6">
    <location>
        <begin position="385"/>
        <end position="608"/>
    </location>
</feature>
<dbReference type="Gene3D" id="3.15.20.10">
    <property type="entry name" value="Bactericidal permeability-increasing protein, domain 2"/>
    <property type="match status" value="1"/>
</dbReference>
<feature type="compositionally biased region" description="Polar residues" evidence="3">
    <location>
        <begin position="274"/>
        <end position="286"/>
    </location>
</feature>
<dbReference type="PANTHER" id="PTHR10504:SF143">
    <property type="entry name" value="BPI2 DOMAIN-CONTAINING PROTEIN"/>
    <property type="match status" value="1"/>
</dbReference>
<protein>
    <submittedName>
        <fullName evidence="8">BPI2 domain-containing protein</fullName>
    </submittedName>
</protein>
<feature type="chain" id="PRO_5037309013" evidence="4">
    <location>
        <begin position="24"/>
        <end position="631"/>
    </location>
</feature>
<reference evidence="8" key="1">
    <citation type="submission" date="2022-11" db="UniProtKB">
        <authorList>
            <consortium name="WormBaseParasite"/>
        </authorList>
    </citation>
    <scope>IDENTIFICATION</scope>
</reference>
<dbReference type="Pfam" id="PF01273">
    <property type="entry name" value="LBP_BPI_CETP"/>
    <property type="match status" value="1"/>
</dbReference>